<dbReference type="Gene3D" id="3.10.129.10">
    <property type="entry name" value="Hotdog Thioesterase"/>
    <property type="match status" value="1"/>
</dbReference>
<dbReference type="Proteomes" id="UP000309550">
    <property type="component" value="Unassembled WGS sequence"/>
</dbReference>
<gene>
    <name evidence="3" type="ORF">FDT80_02550</name>
</gene>
<keyword evidence="1" id="KW-0378">Hydrolase</keyword>
<evidence type="ECO:0000259" key="2">
    <source>
        <dbReference type="Pfam" id="PF03061"/>
    </source>
</evidence>
<dbReference type="RefSeq" id="WP_138660665.1">
    <property type="nucleotide sequence ID" value="NZ_VANS01000001.1"/>
</dbReference>
<evidence type="ECO:0000256" key="1">
    <source>
        <dbReference type="ARBA" id="ARBA00022801"/>
    </source>
</evidence>
<evidence type="ECO:0000313" key="3">
    <source>
        <dbReference type="EMBL" id="TMM54493.1"/>
    </source>
</evidence>
<dbReference type="NCBIfam" id="TIGR00369">
    <property type="entry name" value="unchar_dom_1"/>
    <property type="match status" value="1"/>
</dbReference>
<dbReference type="SUPFAM" id="SSF54637">
    <property type="entry name" value="Thioesterase/thiol ester dehydrase-isomerase"/>
    <property type="match status" value="1"/>
</dbReference>
<reference evidence="3 4" key="1">
    <citation type="submission" date="2019-05" db="EMBL/GenBank/DDBJ databases">
        <title>Sulfitobacter sabulilitoris sp. nov., isolated from a marine sand.</title>
        <authorList>
            <person name="Yoon J.-H."/>
        </authorList>
    </citation>
    <scope>NUCLEOTIDE SEQUENCE [LARGE SCALE GENOMIC DNA]</scope>
    <source>
        <strain evidence="3 4">HSMS-29</strain>
    </source>
</reference>
<dbReference type="PANTHER" id="PTHR43240:SF10">
    <property type="entry name" value="BLL4964 PROTEIN"/>
    <property type="match status" value="1"/>
</dbReference>
<dbReference type="PANTHER" id="PTHR43240">
    <property type="entry name" value="1,4-DIHYDROXY-2-NAPHTHOYL-COA THIOESTERASE 1"/>
    <property type="match status" value="1"/>
</dbReference>
<organism evidence="3 4">
    <name type="scientific">Sulfitobacter sabulilitoris</name>
    <dbReference type="NCBI Taxonomy" id="2562655"/>
    <lineage>
        <taxon>Bacteria</taxon>
        <taxon>Pseudomonadati</taxon>
        <taxon>Pseudomonadota</taxon>
        <taxon>Alphaproteobacteria</taxon>
        <taxon>Rhodobacterales</taxon>
        <taxon>Roseobacteraceae</taxon>
        <taxon>Sulfitobacter</taxon>
    </lineage>
</organism>
<sequence>MAIVMDAEALNTFMREVFQQVADDFEVDHVAENEITMRLLTGHRHLRPGGTVSGPSMFALADVAAYLVTLAMIGPKALAVTTNCSIDFMRKPVSGVNLIAQARLLKLGKQLSVTDVMIYSEGSDKPVARASLTYAIPPAKVA</sequence>
<dbReference type="InterPro" id="IPR006683">
    <property type="entry name" value="Thioestr_dom"/>
</dbReference>
<feature type="domain" description="Thioesterase" evidence="2">
    <location>
        <begin position="49"/>
        <end position="124"/>
    </location>
</feature>
<accession>A0A5S3PJD9</accession>
<dbReference type="InterPro" id="IPR003736">
    <property type="entry name" value="PAAI_dom"/>
</dbReference>
<dbReference type="AlphaFoldDB" id="A0A5S3PJD9"/>
<dbReference type="EMBL" id="VANS01000001">
    <property type="protein sequence ID" value="TMM54493.1"/>
    <property type="molecule type" value="Genomic_DNA"/>
</dbReference>
<comment type="caution">
    <text evidence="3">The sequence shown here is derived from an EMBL/GenBank/DDBJ whole genome shotgun (WGS) entry which is preliminary data.</text>
</comment>
<proteinExistence type="predicted"/>
<evidence type="ECO:0000313" key="4">
    <source>
        <dbReference type="Proteomes" id="UP000309550"/>
    </source>
</evidence>
<keyword evidence="4" id="KW-1185">Reference proteome</keyword>
<name>A0A5S3PJD9_9RHOB</name>
<protein>
    <submittedName>
        <fullName evidence="3">PaaI family thioesterase</fullName>
    </submittedName>
</protein>
<dbReference type="InterPro" id="IPR029069">
    <property type="entry name" value="HotDog_dom_sf"/>
</dbReference>
<dbReference type="Pfam" id="PF03061">
    <property type="entry name" value="4HBT"/>
    <property type="match status" value="1"/>
</dbReference>
<dbReference type="GO" id="GO:0005829">
    <property type="term" value="C:cytosol"/>
    <property type="evidence" value="ECO:0007669"/>
    <property type="project" value="TreeGrafter"/>
</dbReference>
<dbReference type="CDD" id="cd03443">
    <property type="entry name" value="PaaI_thioesterase"/>
    <property type="match status" value="1"/>
</dbReference>
<dbReference type="GO" id="GO:0061522">
    <property type="term" value="F:1,4-dihydroxy-2-naphthoyl-CoA thioesterase activity"/>
    <property type="evidence" value="ECO:0007669"/>
    <property type="project" value="TreeGrafter"/>
</dbReference>
<dbReference type="OrthoDB" id="9805304at2"/>